<evidence type="ECO:0000256" key="1">
    <source>
        <dbReference type="ARBA" id="ARBA00009732"/>
    </source>
</evidence>
<dbReference type="GeneID" id="85225533"/>
<evidence type="ECO:0000256" key="3">
    <source>
        <dbReference type="ARBA" id="ARBA00022723"/>
    </source>
</evidence>
<evidence type="ECO:0000256" key="6">
    <source>
        <dbReference type="ARBA" id="ARBA00023014"/>
    </source>
</evidence>
<dbReference type="SUPFAM" id="SSF52402">
    <property type="entry name" value="Adenine nucleotide alpha hydrolases-like"/>
    <property type="match status" value="1"/>
</dbReference>
<sequence length="340" mass="38144">MSSQAAPTTLSASVYAADGADVNTQVQRIIEDLPNINEKLQNARPEEILAWSMNNLPNLYQTTAFGLTGCVTLDLVSRISTELAQSKGVPAQHLVPLIFIDTLYHFPQTTELAKRSSEHYNAPMHVYTPVGSATVSEFEERWGPQLWERDEDTYDYLVKVEPARRAYDELKVCAVFTGRRRSQGADRAALPAVEVDETGLIKVNPLLNWSFEDVNKYVKEHAVPYNELLDLGYKSIGDWHSTALPSDKNAGERSGRWADKAGKTECGLHKDYFKFKVLAEKKMREAELSQTKIIENGIIHMQLKSFKGPVRIQTHMSENKAEIAKTLELFPESKSSLSAV</sequence>
<dbReference type="GO" id="GO:0019379">
    <property type="term" value="P:sulfate assimilation, phosphoadenylyl sulfate reduction by phosphoadenylyl-sulfate reductase (thioredoxin)"/>
    <property type="evidence" value="ECO:0007669"/>
    <property type="project" value="InterPro"/>
</dbReference>
<dbReference type="InterPro" id="IPR014729">
    <property type="entry name" value="Rossmann-like_a/b/a_fold"/>
</dbReference>
<evidence type="ECO:0000256" key="4">
    <source>
        <dbReference type="ARBA" id="ARBA00023002"/>
    </source>
</evidence>
<dbReference type="Pfam" id="PF01507">
    <property type="entry name" value="PAPS_reduct"/>
    <property type="match status" value="1"/>
</dbReference>
<evidence type="ECO:0000256" key="7">
    <source>
        <dbReference type="ARBA" id="ARBA00024327"/>
    </source>
</evidence>
<keyword evidence="5" id="KW-0408">Iron</keyword>
<dbReference type="GO" id="GO:0051536">
    <property type="term" value="F:iron-sulfur cluster binding"/>
    <property type="evidence" value="ECO:0007669"/>
    <property type="project" value="UniProtKB-KW"/>
</dbReference>
<dbReference type="EMBL" id="CP119960">
    <property type="protein sequence ID" value="WFD38918.1"/>
    <property type="molecule type" value="Genomic_DNA"/>
</dbReference>
<keyword evidence="3" id="KW-0479">Metal-binding</keyword>
<dbReference type="RefSeq" id="XP_060121815.1">
    <property type="nucleotide sequence ID" value="XM_060265832.1"/>
</dbReference>
<keyword evidence="2" id="KW-0963">Cytoplasm</keyword>
<evidence type="ECO:0000256" key="5">
    <source>
        <dbReference type="ARBA" id="ARBA00023004"/>
    </source>
</evidence>
<dbReference type="InterPro" id="IPR004511">
    <property type="entry name" value="PAPS/APS_Rdtase"/>
</dbReference>
<feature type="domain" description="Phosphoadenosine phosphosulphate reductase" evidence="8">
    <location>
        <begin position="59"/>
        <end position="243"/>
    </location>
</feature>
<proteinExistence type="inferred from homology"/>
<dbReference type="InterPro" id="IPR002500">
    <property type="entry name" value="PAPS_reduct_dom"/>
</dbReference>
<evidence type="ECO:0000256" key="2">
    <source>
        <dbReference type="ARBA" id="ARBA00022490"/>
    </source>
</evidence>
<keyword evidence="4" id="KW-0560">Oxidoreductase</keyword>
<accession>A0AAF0F5X0</accession>
<dbReference type="PANTHER" id="PTHR46509:SF1">
    <property type="entry name" value="PHOSPHOADENOSINE PHOSPHOSULFATE REDUCTASE"/>
    <property type="match status" value="1"/>
</dbReference>
<evidence type="ECO:0000259" key="8">
    <source>
        <dbReference type="Pfam" id="PF01507"/>
    </source>
</evidence>
<keyword evidence="6" id="KW-0411">Iron-sulfur</keyword>
<dbReference type="CDD" id="cd23945">
    <property type="entry name" value="PAPS_reductase"/>
    <property type="match status" value="1"/>
</dbReference>
<dbReference type="PANTHER" id="PTHR46509">
    <property type="entry name" value="PHOSPHOADENOSINE PHOSPHOSULFATE REDUCTASE"/>
    <property type="match status" value="1"/>
</dbReference>
<evidence type="ECO:0000313" key="9">
    <source>
        <dbReference type="EMBL" id="WFD38918.1"/>
    </source>
</evidence>
<keyword evidence="10" id="KW-1185">Reference proteome</keyword>
<dbReference type="HAMAP" id="MF_00063">
    <property type="entry name" value="CysH"/>
    <property type="match status" value="1"/>
</dbReference>
<comment type="pathway">
    <text evidence="7">Sulfur metabolism; hydrogen sulfide biosynthesis; sulfite from sulfate.</text>
</comment>
<organism evidence="9 10">
    <name type="scientific">Malassezia japonica</name>
    <dbReference type="NCBI Taxonomy" id="223818"/>
    <lineage>
        <taxon>Eukaryota</taxon>
        <taxon>Fungi</taxon>
        <taxon>Dikarya</taxon>
        <taxon>Basidiomycota</taxon>
        <taxon>Ustilaginomycotina</taxon>
        <taxon>Malasseziomycetes</taxon>
        <taxon>Malasseziales</taxon>
        <taxon>Malasseziaceae</taxon>
        <taxon>Malassezia</taxon>
    </lineage>
</organism>
<comment type="similarity">
    <text evidence="1">Belongs to the PAPS reductase family. CysH subfamily.</text>
</comment>
<protein>
    <recommendedName>
        <fullName evidence="8">Phosphoadenosine phosphosulphate reductase domain-containing protein</fullName>
    </recommendedName>
</protein>
<dbReference type="GO" id="GO:0004604">
    <property type="term" value="F:phosphoadenylyl-sulfate reductase (thioredoxin) activity"/>
    <property type="evidence" value="ECO:0007669"/>
    <property type="project" value="InterPro"/>
</dbReference>
<dbReference type="NCBIfam" id="NF002537">
    <property type="entry name" value="PRK02090.1"/>
    <property type="match status" value="1"/>
</dbReference>
<dbReference type="NCBIfam" id="TIGR00434">
    <property type="entry name" value="cysH"/>
    <property type="match status" value="1"/>
</dbReference>
<evidence type="ECO:0000313" key="10">
    <source>
        <dbReference type="Proteomes" id="UP001217754"/>
    </source>
</evidence>
<reference evidence="9" key="1">
    <citation type="submission" date="2023-03" db="EMBL/GenBank/DDBJ databases">
        <title>Mating type loci evolution in Malassezia.</title>
        <authorList>
            <person name="Coelho M.A."/>
        </authorList>
    </citation>
    <scope>NUCLEOTIDE SEQUENCE</scope>
    <source>
        <strain evidence="9">CBS 9431</strain>
    </source>
</reference>
<name>A0AAF0F5X0_9BASI</name>
<dbReference type="AlphaFoldDB" id="A0AAF0F5X0"/>
<dbReference type="GO" id="GO:0005737">
    <property type="term" value="C:cytoplasm"/>
    <property type="evidence" value="ECO:0007669"/>
    <property type="project" value="TreeGrafter"/>
</dbReference>
<dbReference type="Proteomes" id="UP001217754">
    <property type="component" value="Chromosome 3"/>
</dbReference>
<dbReference type="GO" id="GO:0046872">
    <property type="term" value="F:metal ion binding"/>
    <property type="evidence" value="ECO:0007669"/>
    <property type="project" value="UniProtKB-KW"/>
</dbReference>
<gene>
    <name evidence="9" type="ORF">MJAP1_001884</name>
</gene>
<dbReference type="Gene3D" id="3.40.50.620">
    <property type="entry name" value="HUPs"/>
    <property type="match status" value="1"/>
</dbReference>
<dbReference type="FunFam" id="3.40.50.620:FF:000136">
    <property type="entry name" value="Probable phosphoadenosine phosphosulfate reductase"/>
    <property type="match status" value="1"/>
</dbReference>